<feature type="transmembrane region" description="Helical" evidence="2">
    <location>
        <begin position="276"/>
        <end position="297"/>
    </location>
</feature>
<evidence type="ECO:0000259" key="3">
    <source>
        <dbReference type="PROSITE" id="PS50850"/>
    </source>
</evidence>
<evidence type="ECO:0000256" key="1">
    <source>
        <dbReference type="ARBA" id="ARBA00004141"/>
    </source>
</evidence>
<dbReference type="InterPro" id="IPR011701">
    <property type="entry name" value="MFS"/>
</dbReference>
<feature type="transmembrane region" description="Helical" evidence="2">
    <location>
        <begin position="83"/>
        <end position="104"/>
    </location>
</feature>
<feature type="transmembrane region" description="Helical" evidence="2">
    <location>
        <begin position="24"/>
        <end position="44"/>
    </location>
</feature>
<proteinExistence type="predicted"/>
<feature type="transmembrane region" description="Helical" evidence="2">
    <location>
        <begin position="303"/>
        <end position="324"/>
    </location>
</feature>
<dbReference type="PROSITE" id="PS50850">
    <property type="entry name" value="MFS"/>
    <property type="match status" value="1"/>
</dbReference>
<evidence type="ECO:0000313" key="5">
    <source>
        <dbReference type="WBParaSite" id="ACRNAN_scaffold332.g30751.t1"/>
    </source>
</evidence>
<feature type="transmembrane region" description="Helical" evidence="2">
    <location>
        <begin position="344"/>
        <end position="361"/>
    </location>
</feature>
<feature type="transmembrane region" description="Helical" evidence="2">
    <location>
        <begin position="111"/>
        <end position="131"/>
    </location>
</feature>
<sequence length="418" mass="46296">MTPKNGSTSSNGPTVNFTQSDKSMLNYAVGVGSIIATFPLNWLYTHYGARFVFLFAGVASTVSTLIIPWVASIGIWWIHAARFLQGIAYAANFAGVGIVCSIWAPLKENAIFLAVLTSYTPISSLITNPVAGILCETLGWPSVYYAHAAACAVLFILWFLWYSDEPQNNKNVSEKELEEIHKDKSLAHIKMDSFVPYWEICKNPIVLTVWLNSLAGLGTLVFLYMYGPTYFANVLKFGIAKTGILGSLTVFLSIIVRLVCGYISDKCQSLSERLKMIVFNSASLVPSAILFFLLGYVPDDNPWLGYWIMAAINCLLVSNCAGFYKCATLVSRQYSHFVVSNIQFIKCITLFAAPALVSLFVTNDSSREQWKHVFYALGALCIIANTLFCFLATDKPAKFTEITSKKYNEVAQEDKSII</sequence>
<keyword evidence="4" id="KW-1185">Reference proteome</keyword>
<evidence type="ECO:0000313" key="4">
    <source>
        <dbReference type="Proteomes" id="UP000887540"/>
    </source>
</evidence>
<dbReference type="InterPro" id="IPR036259">
    <property type="entry name" value="MFS_trans_sf"/>
</dbReference>
<name>A0A914DQI8_9BILA</name>
<dbReference type="GO" id="GO:0022857">
    <property type="term" value="F:transmembrane transporter activity"/>
    <property type="evidence" value="ECO:0007669"/>
    <property type="project" value="InterPro"/>
</dbReference>
<dbReference type="PANTHER" id="PTHR45757">
    <property type="entry name" value="PROTEIN CBG23364-RELATED"/>
    <property type="match status" value="1"/>
</dbReference>
<feature type="transmembrane region" description="Helical" evidence="2">
    <location>
        <begin position="373"/>
        <end position="392"/>
    </location>
</feature>
<accession>A0A914DQI8</accession>
<dbReference type="Pfam" id="PF07690">
    <property type="entry name" value="MFS_1"/>
    <property type="match status" value="1"/>
</dbReference>
<protein>
    <submittedName>
        <fullName evidence="5">Major facilitator superfamily (MFS) profile domain-containing protein</fullName>
    </submittedName>
</protein>
<dbReference type="AlphaFoldDB" id="A0A914DQI8"/>
<dbReference type="Gene3D" id="1.20.1250.20">
    <property type="entry name" value="MFS general substrate transporter like domains"/>
    <property type="match status" value="2"/>
</dbReference>
<feature type="domain" description="Major facilitator superfamily (MFS) profile" evidence="3">
    <location>
        <begin position="1"/>
        <end position="396"/>
    </location>
</feature>
<dbReference type="Proteomes" id="UP000887540">
    <property type="component" value="Unplaced"/>
</dbReference>
<reference evidence="5" key="1">
    <citation type="submission" date="2022-11" db="UniProtKB">
        <authorList>
            <consortium name="WormBaseParasite"/>
        </authorList>
    </citation>
    <scope>IDENTIFICATION</scope>
</reference>
<feature type="transmembrane region" description="Helical" evidence="2">
    <location>
        <begin position="51"/>
        <end position="77"/>
    </location>
</feature>
<dbReference type="GO" id="GO:0016020">
    <property type="term" value="C:membrane"/>
    <property type="evidence" value="ECO:0007669"/>
    <property type="project" value="UniProtKB-SubCell"/>
</dbReference>
<dbReference type="PANTHER" id="PTHR45757:SF17">
    <property type="entry name" value="MAJOR FACILITATOR SUPERFAMILY (MFS) PROFILE DOMAIN-CONTAINING PROTEIN"/>
    <property type="match status" value="1"/>
</dbReference>
<comment type="subcellular location">
    <subcellularLocation>
        <location evidence="1">Membrane</location>
        <topology evidence="1">Multi-pass membrane protein</topology>
    </subcellularLocation>
</comment>
<feature type="transmembrane region" description="Helical" evidence="2">
    <location>
        <begin position="143"/>
        <end position="162"/>
    </location>
</feature>
<keyword evidence="2" id="KW-0812">Transmembrane</keyword>
<feature type="transmembrane region" description="Helical" evidence="2">
    <location>
        <begin position="244"/>
        <end position="264"/>
    </location>
</feature>
<dbReference type="SUPFAM" id="SSF103473">
    <property type="entry name" value="MFS general substrate transporter"/>
    <property type="match status" value="1"/>
</dbReference>
<dbReference type="InterPro" id="IPR020846">
    <property type="entry name" value="MFS_dom"/>
</dbReference>
<keyword evidence="2" id="KW-0472">Membrane</keyword>
<dbReference type="WBParaSite" id="ACRNAN_scaffold332.g30751.t1">
    <property type="protein sequence ID" value="ACRNAN_scaffold332.g30751.t1"/>
    <property type="gene ID" value="ACRNAN_scaffold332.g30751"/>
</dbReference>
<feature type="transmembrane region" description="Helical" evidence="2">
    <location>
        <begin position="205"/>
        <end position="224"/>
    </location>
</feature>
<organism evidence="4 5">
    <name type="scientific">Acrobeloides nanus</name>
    <dbReference type="NCBI Taxonomy" id="290746"/>
    <lineage>
        <taxon>Eukaryota</taxon>
        <taxon>Metazoa</taxon>
        <taxon>Ecdysozoa</taxon>
        <taxon>Nematoda</taxon>
        <taxon>Chromadorea</taxon>
        <taxon>Rhabditida</taxon>
        <taxon>Tylenchina</taxon>
        <taxon>Cephalobomorpha</taxon>
        <taxon>Cephaloboidea</taxon>
        <taxon>Cephalobidae</taxon>
        <taxon>Acrobeloides</taxon>
    </lineage>
</organism>
<keyword evidence="2" id="KW-1133">Transmembrane helix</keyword>
<evidence type="ECO:0000256" key="2">
    <source>
        <dbReference type="SAM" id="Phobius"/>
    </source>
</evidence>